<dbReference type="OrthoDB" id="122086at2759"/>
<comment type="caution">
    <text evidence="1">The sequence shown here is derived from an EMBL/GenBank/DDBJ whole genome shotgun (WGS) entry which is preliminary data.</text>
</comment>
<gene>
    <name evidence="1" type="ORF">F444_08998</name>
</gene>
<evidence type="ECO:0000313" key="1">
    <source>
        <dbReference type="EMBL" id="ETO75408.1"/>
    </source>
</evidence>
<organism evidence="1 2">
    <name type="scientific">Phytophthora nicotianae P1976</name>
    <dbReference type="NCBI Taxonomy" id="1317066"/>
    <lineage>
        <taxon>Eukaryota</taxon>
        <taxon>Sar</taxon>
        <taxon>Stramenopiles</taxon>
        <taxon>Oomycota</taxon>
        <taxon>Peronosporomycetes</taxon>
        <taxon>Peronosporales</taxon>
        <taxon>Peronosporaceae</taxon>
        <taxon>Phytophthora</taxon>
    </lineage>
</organism>
<evidence type="ECO:0000313" key="2">
    <source>
        <dbReference type="Proteomes" id="UP000028582"/>
    </source>
</evidence>
<dbReference type="InterPro" id="IPR009057">
    <property type="entry name" value="Homeodomain-like_sf"/>
</dbReference>
<sequence>MEVAATRQHAHQNTAYHCLLAYYKLGYFKQHLAHVFNKSERTLSNWIKTYEQTGVFQRAKRTSERTFSRTWLLSYYSDHPLAYLDKYQAAFTRAHHIAISKTSVWRIIHEEGLTWKVLERRAMHIKEKDVFRFVEELSYVD</sequence>
<dbReference type="SUPFAM" id="SSF46689">
    <property type="entry name" value="Homeodomain-like"/>
    <property type="match status" value="1"/>
</dbReference>
<reference evidence="1 2" key="1">
    <citation type="submission" date="2013-11" db="EMBL/GenBank/DDBJ databases">
        <title>The Genome Sequence of Phytophthora parasitica P1976.</title>
        <authorList>
            <consortium name="The Broad Institute Genomics Platform"/>
            <person name="Russ C."/>
            <person name="Tyler B."/>
            <person name="Panabieres F."/>
            <person name="Shan W."/>
            <person name="Tripathy S."/>
            <person name="Grunwald N."/>
            <person name="Machado M."/>
            <person name="Johnson C.S."/>
            <person name="Walker B."/>
            <person name="Young S."/>
            <person name="Zeng Q."/>
            <person name="Gargeya S."/>
            <person name="Fitzgerald M."/>
            <person name="Haas B."/>
            <person name="Abouelleil A."/>
            <person name="Allen A.W."/>
            <person name="Alvarado L."/>
            <person name="Arachchi H.M."/>
            <person name="Berlin A.M."/>
            <person name="Chapman S.B."/>
            <person name="Gainer-Dewar J."/>
            <person name="Goldberg J."/>
            <person name="Griggs A."/>
            <person name="Gujja S."/>
            <person name="Hansen M."/>
            <person name="Howarth C."/>
            <person name="Imamovic A."/>
            <person name="Ireland A."/>
            <person name="Larimer J."/>
            <person name="McCowan C."/>
            <person name="Murphy C."/>
            <person name="Pearson M."/>
            <person name="Poon T.W."/>
            <person name="Priest M."/>
            <person name="Roberts A."/>
            <person name="Saif S."/>
            <person name="Shea T."/>
            <person name="Sisk P."/>
            <person name="Sykes S."/>
            <person name="Wortman J."/>
            <person name="Nusbaum C."/>
            <person name="Birren B."/>
        </authorList>
    </citation>
    <scope>NUCLEOTIDE SEQUENCE [LARGE SCALE GENOMIC DNA]</scope>
    <source>
        <strain evidence="1 2">P1976</strain>
    </source>
</reference>
<name>A0A081A947_PHYNI</name>
<protein>
    <submittedName>
        <fullName evidence="1">Uncharacterized protein</fullName>
    </submittedName>
</protein>
<accession>A0A081A947</accession>
<dbReference type="EMBL" id="ANJA01001666">
    <property type="protein sequence ID" value="ETO75408.1"/>
    <property type="molecule type" value="Genomic_DNA"/>
</dbReference>
<proteinExistence type="predicted"/>
<dbReference type="AlphaFoldDB" id="A0A081A947"/>
<dbReference type="Proteomes" id="UP000028582">
    <property type="component" value="Unassembled WGS sequence"/>
</dbReference>